<organism evidence="2 3">
    <name type="scientific">Corymbia citriodora subsp. variegata</name>
    <dbReference type="NCBI Taxonomy" id="360336"/>
    <lineage>
        <taxon>Eukaryota</taxon>
        <taxon>Viridiplantae</taxon>
        <taxon>Streptophyta</taxon>
        <taxon>Embryophyta</taxon>
        <taxon>Tracheophyta</taxon>
        <taxon>Spermatophyta</taxon>
        <taxon>Magnoliopsida</taxon>
        <taxon>eudicotyledons</taxon>
        <taxon>Gunneridae</taxon>
        <taxon>Pentapetalae</taxon>
        <taxon>rosids</taxon>
        <taxon>malvids</taxon>
        <taxon>Myrtales</taxon>
        <taxon>Myrtaceae</taxon>
        <taxon>Myrtoideae</taxon>
        <taxon>Eucalypteae</taxon>
        <taxon>Corymbia</taxon>
    </lineage>
</organism>
<sequence>MLTTGAASIRVHRFHRGGFVFLRFSCRCSLFIGAEKERLLNSFERQRTKWLLYIHGCRRFWRSLNLLNREKVHRFLICLPSTKQTNGRVYREVFFQSSLHTFLPITLLIIPFICLFFTVP</sequence>
<keyword evidence="3" id="KW-1185">Reference proteome</keyword>
<dbReference type="AlphaFoldDB" id="A0A8T0CIS1"/>
<comment type="caution">
    <text evidence="2">The sequence shown here is derived from an EMBL/GenBank/DDBJ whole genome shotgun (WGS) entry which is preliminary data.</text>
</comment>
<evidence type="ECO:0000313" key="2">
    <source>
        <dbReference type="EMBL" id="KAF7847591.1"/>
    </source>
</evidence>
<reference evidence="2" key="1">
    <citation type="submission" date="2020-05" db="EMBL/GenBank/DDBJ databases">
        <title>WGS assembly of Corymbia citriodora subspecies variegata.</title>
        <authorList>
            <person name="Barry K."/>
            <person name="Hundley H."/>
            <person name="Shu S."/>
            <person name="Jenkins J."/>
            <person name="Grimwood J."/>
            <person name="Baten A."/>
        </authorList>
    </citation>
    <scope>NUCLEOTIDE SEQUENCE</scope>
    <source>
        <strain evidence="2">CV2-018</strain>
    </source>
</reference>
<name>A0A8T0CIS1_CORYI</name>
<protein>
    <submittedName>
        <fullName evidence="2">Uncharacterized protein</fullName>
    </submittedName>
</protein>
<accession>A0A8T0CIS1</accession>
<gene>
    <name evidence="2" type="ORF">BT93_L2810</name>
</gene>
<keyword evidence="1" id="KW-1133">Transmembrane helix</keyword>
<evidence type="ECO:0000313" key="3">
    <source>
        <dbReference type="Proteomes" id="UP000806378"/>
    </source>
</evidence>
<evidence type="ECO:0000256" key="1">
    <source>
        <dbReference type="SAM" id="Phobius"/>
    </source>
</evidence>
<dbReference type="EMBL" id="MU090666">
    <property type="protein sequence ID" value="KAF7847591.1"/>
    <property type="molecule type" value="Genomic_DNA"/>
</dbReference>
<dbReference type="Gramene" id="rna-gnl|WGS:JABURB|Cocit.L2810.1">
    <property type="protein sequence ID" value="cds-KAF7847591.1"/>
    <property type="gene ID" value="gene-BT93_L2810"/>
</dbReference>
<keyword evidence="1" id="KW-0812">Transmembrane</keyword>
<dbReference type="Proteomes" id="UP000806378">
    <property type="component" value="Unassembled WGS sequence"/>
</dbReference>
<keyword evidence="1" id="KW-0472">Membrane</keyword>
<feature type="transmembrane region" description="Helical" evidence="1">
    <location>
        <begin position="101"/>
        <end position="119"/>
    </location>
</feature>
<proteinExistence type="predicted"/>